<gene>
    <name evidence="2" type="ORF">E2C06_35400</name>
</gene>
<proteinExistence type="predicted"/>
<accession>A0A4R5Q5T1</accession>
<evidence type="ECO:0000256" key="1">
    <source>
        <dbReference type="SAM" id="MobiDB-lite"/>
    </source>
</evidence>
<protein>
    <submittedName>
        <fullName evidence="2">Uncharacterized protein</fullName>
    </submittedName>
</protein>
<dbReference type="Proteomes" id="UP000295096">
    <property type="component" value="Unassembled WGS sequence"/>
</dbReference>
<reference evidence="2 3" key="1">
    <citation type="journal article" date="2016" name="J. Microbiol.">
        <title>Dankookia rubra gen. nov., sp. nov., an alphaproteobacterium isolated from sediment of a shallow stream.</title>
        <authorList>
            <person name="Kim W.H."/>
            <person name="Kim D.H."/>
            <person name="Kang K."/>
            <person name="Ahn T.Y."/>
        </authorList>
    </citation>
    <scope>NUCLEOTIDE SEQUENCE [LARGE SCALE GENOMIC DNA]</scope>
    <source>
        <strain evidence="2 3">JCM30602</strain>
    </source>
</reference>
<dbReference type="RefSeq" id="WP_133293230.1">
    <property type="nucleotide sequence ID" value="NZ_SMSJ01000186.1"/>
</dbReference>
<feature type="non-terminal residue" evidence="2">
    <location>
        <position position="140"/>
    </location>
</feature>
<sequence length="140" mass="14790">MVHLRSGRPKLRLRLASRRDEAFLEEGELPPLRQPRPGRPARVITRREEMASNAAWARARLHEKFRGAVTWTEATGLGIYGAVLLMLLGRHAPDGAAEGLPLHDPAAPPLARGGSDPAVQWADAGGGADAGAEAAGLAAP</sequence>
<feature type="compositionally biased region" description="Low complexity" evidence="1">
    <location>
        <begin position="130"/>
        <end position="140"/>
    </location>
</feature>
<keyword evidence="3" id="KW-1185">Reference proteome</keyword>
<dbReference type="AlphaFoldDB" id="A0A4R5Q5T1"/>
<feature type="region of interest" description="Disordered" evidence="1">
    <location>
        <begin position="95"/>
        <end position="140"/>
    </location>
</feature>
<dbReference type="EMBL" id="SMSJ01000186">
    <property type="protein sequence ID" value="TDH57913.1"/>
    <property type="molecule type" value="Genomic_DNA"/>
</dbReference>
<evidence type="ECO:0000313" key="3">
    <source>
        <dbReference type="Proteomes" id="UP000295096"/>
    </source>
</evidence>
<name>A0A4R5Q5T1_9PROT</name>
<comment type="caution">
    <text evidence="2">The sequence shown here is derived from an EMBL/GenBank/DDBJ whole genome shotgun (WGS) entry which is preliminary data.</text>
</comment>
<organism evidence="2 3">
    <name type="scientific">Dankookia rubra</name>
    <dbReference type="NCBI Taxonomy" id="1442381"/>
    <lineage>
        <taxon>Bacteria</taxon>
        <taxon>Pseudomonadati</taxon>
        <taxon>Pseudomonadota</taxon>
        <taxon>Alphaproteobacteria</taxon>
        <taxon>Acetobacterales</taxon>
        <taxon>Roseomonadaceae</taxon>
        <taxon>Dankookia</taxon>
    </lineage>
</organism>
<evidence type="ECO:0000313" key="2">
    <source>
        <dbReference type="EMBL" id="TDH57913.1"/>
    </source>
</evidence>
<feature type="compositionally biased region" description="Low complexity" evidence="1">
    <location>
        <begin position="100"/>
        <end position="111"/>
    </location>
</feature>